<dbReference type="Pfam" id="PF00482">
    <property type="entry name" value="T2SSF"/>
    <property type="match status" value="1"/>
</dbReference>
<dbReference type="PANTHER" id="PTHR35007">
    <property type="entry name" value="INTEGRAL MEMBRANE PROTEIN-RELATED"/>
    <property type="match status" value="1"/>
</dbReference>
<feature type="transmembrane region" description="Helical" evidence="6">
    <location>
        <begin position="270"/>
        <end position="293"/>
    </location>
</feature>
<evidence type="ECO:0000256" key="4">
    <source>
        <dbReference type="ARBA" id="ARBA00022989"/>
    </source>
</evidence>
<organism evidence="8 9">
    <name type="scientific">Pseudomonas fluorescens</name>
    <dbReference type="NCBI Taxonomy" id="294"/>
    <lineage>
        <taxon>Bacteria</taxon>
        <taxon>Pseudomonadati</taxon>
        <taxon>Pseudomonadota</taxon>
        <taxon>Gammaproteobacteria</taxon>
        <taxon>Pseudomonadales</taxon>
        <taxon>Pseudomonadaceae</taxon>
        <taxon>Pseudomonas</taxon>
    </lineage>
</organism>
<evidence type="ECO:0000313" key="8">
    <source>
        <dbReference type="EMBL" id="VVQ08442.1"/>
    </source>
</evidence>
<protein>
    <recommendedName>
        <fullName evidence="7">Type II secretion system protein GspF domain-containing protein</fullName>
    </recommendedName>
</protein>
<keyword evidence="4 6" id="KW-1133">Transmembrane helix</keyword>
<sequence>MNMMMLLLVSALLLFGAALLLLSALLDQSRRARQVAQRLDGKAPGDSHLTLLLQALGASRLGQQSVKMDNETQTLLNRLGWRSARQRSQFAALQVGVPLLALSLCLLIQGLFYPSVENHWIAPMLATCAGYLLPKRWLSAAAQRRQKQLATETSTFIALLRTLFESGMAVEQSLRVLSQEGRQLLPALTHELRLILTRVDSGLELGEELNKTTRLLSVDEFTDTCVILQQLIHQGGGAMKSLLALKQLLDDRRLTRLQEYISKMSAKMSVVMMLFLFPALLIVLAGPGFTALARSFGH</sequence>
<feature type="domain" description="Type II secretion system protein GspF" evidence="7">
    <location>
        <begin position="156"/>
        <end position="284"/>
    </location>
</feature>
<evidence type="ECO:0000256" key="5">
    <source>
        <dbReference type="ARBA" id="ARBA00023136"/>
    </source>
</evidence>
<evidence type="ECO:0000256" key="2">
    <source>
        <dbReference type="ARBA" id="ARBA00022475"/>
    </source>
</evidence>
<proteinExistence type="predicted"/>
<dbReference type="GO" id="GO:0005886">
    <property type="term" value="C:plasma membrane"/>
    <property type="evidence" value="ECO:0007669"/>
    <property type="project" value="UniProtKB-SubCell"/>
</dbReference>
<evidence type="ECO:0000256" key="1">
    <source>
        <dbReference type="ARBA" id="ARBA00004651"/>
    </source>
</evidence>
<dbReference type="EMBL" id="CABVJE010000014">
    <property type="protein sequence ID" value="VVQ08442.1"/>
    <property type="molecule type" value="Genomic_DNA"/>
</dbReference>
<keyword evidence="3 6" id="KW-0812">Transmembrane</keyword>
<feature type="transmembrane region" description="Helical" evidence="6">
    <location>
        <begin position="119"/>
        <end position="138"/>
    </location>
</feature>
<evidence type="ECO:0000256" key="3">
    <source>
        <dbReference type="ARBA" id="ARBA00022692"/>
    </source>
</evidence>
<gene>
    <name evidence="8" type="ORF">PS938_03287</name>
</gene>
<evidence type="ECO:0000313" key="9">
    <source>
        <dbReference type="Proteomes" id="UP000327191"/>
    </source>
</evidence>
<dbReference type="InterPro" id="IPR018076">
    <property type="entry name" value="T2SS_GspF_dom"/>
</dbReference>
<comment type="subcellular location">
    <subcellularLocation>
        <location evidence="1">Cell membrane</location>
        <topology evidence="1">Multi-pass membrane protein</topology>
    </subcellularLocation>
</comment>
<name>A0A5E7UAN7_PSEFL</name>
<dbReference type="PANTHER" id="PTHR35007:SF2">
    <property type="entry name" value="PILUS ASSEMBLE PROTEIN"/>
    <property type="match status" value="1"/>
</dbReference>
<evidence type="ECO:0000259" key="7">
    <source>
        <dbReference type="Pfam" id="PF00482"/>
    </source>
</evidence>
<feature type="transmembrane region" description="Helical" evidence="6">
    <location>
        <begin position="90"/>
        <end position="113"/>
    </location>
</feature>
<reference evidence="8 9" key="1">
    <citation type="submission" date="2019-09" db="EMBL/GenBank/DDBJ databases">
        <authorList>
            <person name="Chandra G."/>
            <person name="Truman W A."/>
        </authorList>
    </citation>
    <scope>NUCLEOTIDE SEQUENCE [LARGE SCALE GENOMIC DNA]</scope>
    <source>
        <strain evidence="8">PS938</strain>
    </source>
</reference>
<dbReference type="Proteomes" id="UP000327191">
    <property type="component" value="Unassembled WGS sequence"/>
</dbReference>
<keyword evidence="5 6" id="KW-0472">Membrane</keyword>
<dbReference type="AlphaFoldDB" id="A0A5E7UAN7"/>
<accession>A0A5E7UAN7</accession>
<evidence type="ECO:0000256" key="6">
    <source>
        <dbReference type="SAM" id="Phobius"/>
    </source>
</evidence>
<keyword evidence="2" id="KW-1003">Cell membrane</keyword>